<protein>
    <submittedName>
        <fullName evidence="1">Uncharacterized protein</fullName>
    </submittedName>
</protein>
<keyword evidence="2" id="KW-1185">Reference proteome</keyword>
<dbReference type="EMBL" id="JBHSWN010000001">
    <property type="protein sequence ID" value="MFC6790693.1"/>
    <property type="molecule type" value="Genomic_DNA"/>
</dbReference>
<sequence length="55" mass="5846">MTGLYDDDIAAVLCGRLPTEVVLPLPGEEVDAYAERAVGELLVLYVTRWPGGPSG</sequence>
<gene>
    <name evidence="1" type="ORF">ACFQE0_14380</name>
</gene>
<dbReference type="RefSeq" id="WP_378970773.1">
    <property type="nucleotide sequence ID" value="NZ_JBHSWN010000001.1"/>
</dbReference>
<accession>A0ABW2BJX2</accession>
<name>A0ABW2BJX2_9HYPH</name>
<dbReference type="Proteomes" id="UP001596292">
    <property type="component" value="Unassembled WGS sequence"/>
</dbReference>
<organism evidence="1 2">
    <name type="scientific">Methylobacterium komagatae</name>
    <dbReference type="NCBI Taxonomy" id="374425"/>
    <lineage>
        <taxon>Bacteria</taxon>
        <taxon>Pseudomonadati</taxon>
        <taxon>Pseudomonadota</taxon>
        <taxon>Alphaproteobacteria</taxon>
        <taxon>Hyphomicrobiales</taxon>
        <taxon>Methylobacteriaceae</taxon>
        <taxon>Methylobacterium</taxon>
    </lineage>
</organism>
<evidence type="ECO:0000313" key="1">
    <source>
        <dbReference type="EMBL" id="MFC6790693.1"/>
    </source>
</evidence>
<proteinExistence type="predicted"/>
<reference evidence="2" key="1">
    <citation type="journal article" date="2019" name="Int. J. Syst. Evol. Microbiol.">
        <title>The Global Catalogue of Microorganisms (GCM) 10K type strain sequencing project: providing services to taxonomists for standard genome sequencing and annotation.</title>
        <authorList>
            <consortium name="The Broad Institute Genomics Platform"/>
            <consortium name="The Broad Institute Genome Sequencing Center for Infectious Disease"/>
            <person name="Wu L."/>
            <person name="Ma J."/>
        </authorList>
    </citation>
    <scope>NUCLEOTIDE SEQUENCE [LARGE SCALE GENOMIC DNA]</scope>
    <source>
        <strain evidence="2">CCUG 48316</strain>
    </source>
</reference>
<evidence type="ECO:0000313" key="2">
    <source>
        <dbReference type="Proteomes" id="UP001596292"/>
    </source>
</evidence>
<comment type="caution">
    <text evidence="1">The sequence shown here is derived from an EMBL/GenBank/DDBJ whole genome shotgun (WGS) entry which is preliminary data.</text>
</comment>